<proteinExistence type="predicted"/>
<comment type="caution">
    <text evidence="1">The sequence shown here is derived from an EMBL/GenBank/DDBJ whole genome shotgun (WGS) entry which is preliminary data.</text>
</comment>
<dbReference type="AlphaFoldDB" id="A0AAV4MKI6"/>
<organism evidence="1 2">
    <name type="scientific">Caerostris extrusa</name>
    <name type="common">Bark spider</name>
    <name type="synonym">Caerostris bankana</name>
    <dbReference type="NCBI Taxonomy" id="172846"/>
    <lineage>
        <taxon>Eukaryota</taxon>
        <taxon>Metazoa</taxon>
        <taxon>Ecdysozoa</taxon>
        <taxon>Arthropoda</taxon>
        <taxon>Chelicerata</taxon>
        <taxon>Arachnida</taxon>
        <taxon>Araneae</taxon>
        <taxon>Araneomorphae</taxon>
        <taxon>Entelegynae</taxon>
        <taxon>Araneoidea</taxon>
        <taxon>Araneidae</taxon>
        <taxon>Caerostris</taxon>
    </lineage>
</organism>
<sequence length="72" mass="7979">MVLAIDSTTVSKKIVLGQDPSLPHKLRAALPSPSPFLFHSLSQSVKYVPREVSAFMGPLEQRVLYCRAHNAF</sequence>
<keyword evidence="2" id="KW-1185">Reference proteome</keyword>
<dbReference type="Proteomes" id="UP001054945">
    <property type="component" value="Unassembled WGS sequence"/>
</dbReference>
<evidence type="ECO:0000313" key="2">
    <source>
        <dbReference type="Proteomes" id="UP001054945"/>
    </source>
</evidence>
<reference evidence="1 2" key="1">
    <citation type="submission" date="2021-06" db="EMBL/GenBank/DDBJ databases">
        <title>Caerostris extrusa draft genome.</title>
        <authorList>
            <person name="Kono N."/>
            <person name="Arakawa K."/>
        </authorList>
    </citation>
    <scope>NUCLEOTIDE SEQUENCE [LARGE SCALE GENOMIC DNA]</scope>
</reference>
<gene>
    <name evidence="1" type="ORF">CEXT_376841</name>
</gene>
<dbReference type="EMBL" id="BPLR01002347">
    <property type="protein sequence ID" value="GIX72752.1"/>
    <property type="molecule type" value="Genomic_DNA"/>
</dbReference>
<name>A0AAV4MKI6_CAEEX</name>
<accession>A0AAV4MKI6</accession>
<protein>
    <submittedName>
        <fullName evidence="1">Uncharacterized protein</fullName>
    </submittedName>
</protein>
<evidence type="ECO:0000313" key="1">
    <source>
        <dbReference type="EMBL" id="GIX72752.1"/>
    </source>
</evidence>